<dbReference type="InterPro" id="IPR008936">
    <property type="entry name" value="Rho_GTPase_activation_prot"/>
</dbReference>
<evidence type="ECO:0000256" key="1">
    <source>
        <dbReference type="ARBA" id="ARBA00022468"/>
    </source>
</evidence>
<dbReference type="InterPro" id="IPR000198">
    <property type="entry name" value="RhoGAP_dom"/>
</dbReference>
<protein>
    <submittedName>
        <fullName evidence="4">RHO GTPase-activating protein RGD1</fullName>
    </submittedName>
</protein>
<comment type="caution">
    <text evidence="4">The sequence shown here is derived from an EMBL/GenBank/DDBJ whole genome shotgun (WGS) entry which is preliminary data.</text>
</comment>
<feature type="compositionally biased region" description="Polar residues" evidence="2">
    <location>
        <begin position="416"/>
        <end position="440"/>
    </location>
</feature>
<dbReference type="GO" id="GO:0007165">
    <property type="term" value="P:signal transduction"/>
    <property type="evidence" value="ECO:0007669"/>
    <property type="project" value="InterPro"/>
</dbReference>
<dbReference type="SUPFAM" id="SSF103657">
    <property type="entry name" value="BAR/IMD domain-like"/>
    <property type="match status" value="1"/>
</dbReference>
<reference evidence="4 5" key="1">
    <citation type="submission" date="2015-07" db="EMBL/GenBank/DDBJ databases">
        <title>The genome of the fungus Escovopsis weberi, a specialized disease agent of ant agriculture.</title>
        <authorList>
            <person name="de Man T.J."/>
            <person name="Stajich J.E."/>
            <person name="Kubicek C.P."/>
            <person name="Chenthamara K."/>
            <person name="Atanasova L."/>
            <person name="Druzhinina I.S."/>
            <person name="Birnbaum S."/>
            <person name="Barribeau S.M."/>
            <person name="Teiling C."/>
            <person name="Suen G."/>
            <person name="Currie C."/>
            <person name="Gerardo N.M."/>
        </authorList>
    </citation>
    <scope>NUCLEOTIDE SEQUENCE [LARGE SCALE GENOMIC DNA]</scope>
</reference>
<evidence type="ECO:0000259" key="3">
    <source>
        <dbReference type="PROSITE" id="PS50238"/>
    </source>
</evidence>
<dbReference type="AlphaFoldDB" id="A0A0M8N209"/>
<evidence type="ECO:0000256" key="2">
    <source>
        <dbReference type="SAM" id="MobiDB-lite"/>
    </source>
</evidence>
<dbReference type="InterPro" id="IPR027267">
    <property type="entry name" value="AH/BAR_dom_sf"/>
</dbReference>
<feature type="compositionally biased region" description="Low complexity" evidence="2">
    <location>
        <begin position="27"/>
        <end position="37"/>
    </location>
</feature>
<dbReference type="GO" id="GO:0005096">
    <property type="term" value="F:GTPase activator activity"/>
    <property type="evidence" value="ECO:0007669"/>
    <property type="project" value="UniProtKB-KW"/>
</dbReference>
<keyword evidence="1" id="KW-0343">GTPase activation</keyword>
<feature type="compositionally biased region" description="Pro residues" evidence="2">
    <location>
        <begin position="492"/>
        <end position="512"/>
    </location>
</feature>
<dbReference type="InterPro" id="IPR050729">
    <property type="entry name" value="Rho-GAP"/>
</dbReference>
<dbReference type="FunFam" id="1.10.555.10:FF:000041">
    <property type="entry name" value="Rho GTPase activator (Rgd1)"/>
    <property type="match status" value="1"/>
</dbReference>
<feature type="compositionally biased region" description="Low complexity" evidence="2">
    <location>
        <begin position="474"/>
        <end position="483"/>
    </location>
</feature>
<feature type="domain" description="Rho-GAP" evidence="3">
    <location>
        <begin position="532"/>
        <end position="724"/>
    </location>
</feature>
<dbReference type="SMART" id="SM00324">
    <property type="entry name" value="RhoGAP"/>
    <property type="match status" value="1"/>
</dbReference>
<dbReference type="PANTHER" id="PTHR23176:SF136">
    <property type="entry name" value="RHO GTPASE ACTIVATOR (RGD1)"/>
    <property type="match status" value="1"/>
</dbReference>
<feature type="region of interest" description="Disordered" evidence="2">
    <location>
        <begin position="347"/>
        <end position="520"/>
    </location>
</feature>
<dbReference type="SMART" id="SM00055">
    <property type="entry name" value="FCH"/>
    <property type="match status" value="1"/>
</dbReference>
<name>A0A0M8N209_ESCWE</name>
<dbReference type="GO" id="GO:0005938">
    <property type="term" value="C:cell cortex"/>
    <property type="evidence" value="ECO:0007669"/>
    <property type="project" value="UniProtKB-ARBA"/>
</dbReference>
<evidence type="ECO:0000313" key="5">
    <source>
        <dbReference type="Proteomes" id="UP000053831"/>
    </source>
</evidence>
<dbReference type="OrthoDB" id="437889at2759"/>
<keyword evidence="5" id="KW-1185">Reference proteome</keyword>
<dbReference type="PANTHER" id="PTHR23176">
    <property type="entry name" value="RHO/RAC/CDC GTPASE-ACTIVATING PROTEIN"/>
    <property type="match status" value="1"/>
</dbReference>
<feature type="compositionally biased region" description="Low complexity" evidence="2">
    <location>
        <begin position="351"/>
        <end position="372"/>
    </location>
</feature>
<dbReference type="InterPro" id="IPR001060">
    <property type="entry name" value="FCH_dom"/>
</dbReference>
<dbReference type="Gene3D" id="1.10.555.10">
    <property type="entry name" value="Rho GTPase activation protein"/>
    <property type="match status" value="1"/>
</dbReference>
<gene>
    <name evidence="4" type="ORF">ESCO_003270</name>
</gene>
<dbReference type="Gene3D" id="1.20.1270.60">
    <property type="entry name" value="Arfaptin homology (AH) domain/BAR domain"/>
    <property type="match status" value="1"/>
</dbReference>
<dbReference type="PROSITE" id="PS50238">
    <property type="entry name" value="RHOGAP"/>
    <property type="match status" value="1"/>
</dbReference>
<dbReference type="SUPFAM" id="SSF48350">
    <property type="entry name" value="GTPase activation domain, GAP"/>
    <property type="match status" value="1"/>
</dbReference>
<dbReference type="Pfam" id="PF00620">
    <property type="entry name" value="RhoGAP"/>
    <property type="match status" value="1"/>
</dbReference>
<feature type="compositionally biased region" description="Polar residues" evidence="2">
    <location>
        <begin position="9"/>
        <end position="25"/>
    </location>
</feature>
<dbReference type="Proteomes" id="UP000053831">
    <property type="component" value="Unassembled WGS sequence"/>
</dbReference>
<accession>A0A0M8N209</accession>
<organism evidence="4 5">
    <name type="scientific">Escovopsis weberi</name>
    <dbReference type="NCBI Taxonomy" id="150374"/>
    <lineage>
        <taxon>Eukaryota</taxon>
        <taxon>Fungi</taxon>
        <taxon>Dikarya</taxon>
        <taxon>Ascomycota</taxon>
        <taxon>Pezizomycotina</taxon>
        <taxon>Sordariomycetes</taxon>
        <taxon>Hypocreomycetidae</taxon>
        <taxon>Hypocreales</taxon>
        <taxon>Hypocreaceae</taxon>
        <taxon>Escovopsis</taxon>
    </lineage>
</organism>
<evidence type="ECO:0000313" key="4">
    <source>
        <dbReference type="EMBL" id="KOS18161.1"/>
    </source>
</evidence>
<dbReference type="STRING" id="150374.A0A0M8N209"/>
<proteinExistence type="predicted"/>
<sequence length="727" mass="79012">MADYRPTTGDPSTSLSIQMPQQRQRSASEAMASDDAATGQLAQDEATPQEGAALDSPSHTTTPGAESAATPSTSLDPVLMKQVEDVLSSESIISAKDFATFLKKRASLEDDHAQSLKKLCRLTLDNVRKTDHRQGTFAQGYEEMMQINERMADNGIQFAASLYQMQEELQELVGNSERTRKLWKTNGLAAEQKVVDLEQLMRKSKAKYDSLAEEYDRARTGEARPGGGKMLGAFKAHKSAAQQEEELLKKVQTADQTYHNHVNSLQYEKTQLQNSVRPEAVHALREAIAELDSGVAMQMQKFGSYQQRSLRSAVASINNEKDLNEFVAGNHTKVQQNTGEIKYERNPVLNPQQSPLPQSQPSTQSFQQPPSQNGHRAASLSVGGARAMASTFAPAGSPPSPQGAPPGSAHGLATPLSASSGISSFQQQPHGRSFSQGNLLSQSAPPPPQQYSNTLPSGSRYPLENPLPLSNTFSGQSGSQSSSPQLAMVPFQPSPPAPPPHVGGGGPPPPAYGAPGSHTPPSLGLTRPVFGVPLARLYERDGLAVPMVVYQCIQAVDLFGLGVEGIYRQSGSMSHITRLKSLFDSEPQGQSLDFRNPENFYHDVNSVTGLLKQFFRDLPDPLLTVEHHNSFINAAKHEDDVLRRDSLHAIINSLPDPNYATLRALMLHLHRVMDNSHVNRMNSHNLAVILGPTLMGTDPSTAIADAGWQIKVIDTILVNTYQIFDED</sequence>
<feature type="compositionally biased region" description="Polar residues" evidence="2">
    <location>
        <begin position="57"/>
        <end position="75"/>
    </location>
</feature>
<dbReference type="EMBL" id="LGSR01000022">
    <property type="protein sequence ID" value="KOS18161.1"/>
    <property type="molecule type" value="Genomic_DNA"/>
</dbReference>
<feature type="region of interest" description="Disordered" evidence="2">
    <location>
        <begin position="1"/>
        <end position="76"/>
    </location>
</feature>
<dbReference type="Pfam" id="PF00611">
    <property type="entry name" value="FCH"/>
    <property type="match status" value="1"/>
</dbReference>